<feature type="region of interest" description="Disordered" evidence="10">
    <location>
        <begin position="946"/>
        <end position="1001"/>
    </location>
</feature>
<evidence type="ECO:0000256" key="9">
    <source>
        <dbReference type="RuleBase" id="RU361165"/>
    </source>
</evidence>
<sequence length="1028" mass="117641">MSTDGEFTRTQIFGTVFEITNRYTELNPVGMGAFGLVCSAIDKLTGQNVAVKKIMKPFSTSVLAKRTYRELKLLKHLRHENLITLDDIFLSPLEDIYFVTELQGTDLHRLLTSRPLEKQFIQYFTYQILRGLKYVHSAGVIHRDLKPSNILINENCDLKICDFGLARIQDPQMTGYVSTRYYRAPEIMLTWQKYDTEVDLWSVGCILSEMIEGKPLFPGKDHVHQFSIITELLGSPPPDVIDTICSENTLRFVQSLPHRDPIPFSERFAQCTHVEPEAIDLLAKMLIFDPKKRISAADALQHPYMEPYHDPTDEPVCEQKFDWSFNDVDLPVDTWRVMMYSEILDFHHLVGGNDLTSNADGSTNPQQQEQLAQIQQEVMPTDSTASTTQPRRRKSSTSLNDEAIDQVECLISFHNTSTENVTVNPSDDEPQNQNNNGWFGSIWNTETIPPVKDSNNNSPADVSIMLGYLQLFGYVSLNYRYDLHSSPLDSGVSNDHGWWSNKSYYDQYQPDGQTAGDDENETKDEKLNKTPFLRDFYLKDPMVIGGKLAGVNDLIYHKEKVKEENFIDNTNKFLIRDLLFTFNSLEYSKKITNSDEDDNEDNGPQLPLLDITNSIVPFYATLQHLLFTDVSLKPKASKTFRVRFNNIDISMPPLYNTNLTGLVGDQGWTSIRYSLVVGVLENRKGKIIPRSVYFPFDVRGKRIGHEDRWLQPDYLSLTKIDKNWDIKVIDHNITNPQDVSPENSSGKDQMLQDLNKLIDSDLHNVSKNERRKSSSALFKLHTTLPEIPMNPQLPEKLKTHYQIRVNDQDLCEVMISKPAYHLGDDFHFSIDISSSYKNTTKIVGLIAHIEAHEVYHIQNKNGDFHDFTNTYRVSPPVKVNSFAASLVNSYSHENSKNSKINGMIHIPPYLCQQFQSSTFMDLKYYVIFKFNLNEFDRHELNEEITKENRQASNELPREGTNDDPKRINLSPNDPSDTSTTARPSLDDRSLQPSAINGSKSGETIFTSQYRFDNTGSEFKFELPLVVLP</sequence>
<evidence type="ECO:0000256" key="5">
    <source>
        <dbReference type="ARBA" id="ARBA00022741"/>
    </source>
</evidence>
<dbReference type="PROSITE" id="PS00108">
    <property type="entry name" value="PROTEIN_KINASE_ST"/>
    <property type="match status" value="1"/>
</dbReference>
<comment type="caution">
    <text evidence="12">The sequence shown here is derived from an EMBL/GenBank/DDBJ whole genome shotgun (WGS) entry which is preliminary data.</text>
</comment>
<evidence type="ECO:0000313" key="13">
    <source>
        <dbReference type="Proteomes" id="UP001385951"/>
    </source>
</evidence>
<dbReference type="FunFam" id="3.30.200.20:FF:000050">
    <property type="entry name" value="Mitogen-activated protein kinase"/>
    <property type="match status" value="1"/>
</dbReference>
<evidence type="ECO:0000256" key="7">
    <source>
        <dbReference type="ARBA" id="ARBA00022840"/>
    </source>
</evidence>
<dbReference type="InterPro" id="IPR014848">
    <property type="entry name" value="Rgp1"/>
</dbReference>
<comment type="cofactor">
    <cofactor evidence="1 9">
        <name>Mg(2+)</name>
        <dbReference type="ChEBI" id="CHEBI:18420"/>
    </cofactor>
</comment>
<keyword evidence="3 9" id="KW-0723">Serine/threonine-protein kinase</keyword>
<feature type="compositionally biased region" description="Polar residues" evidence="10">
    <location>
        <begin position="356"/>
        <end position="365"/>
    </location>
</feature>
<dbReference type="AlphaFoldDB" id="A0AAW0GB39"/>
<comment type="activity regulation">
    <text evidence="9">Activated by threonine and tyrosine phosphorylation.</text>
</comment>
<dbReference type="FunFam" id="1.10.510.10:FF:000049">
    <property type="entry name" value="Mitogen-activated protein kinase"/>
    <property type="match status" value="1"/>
</dbReference>
<dbReference type="InterPro" id="IPR003527">
    <property type="entry name" value="MAP_kinase_CS"/>
</dbReference>
<evidence type="ECO:0000256" key="10">
    <source>
        <dbReference type="SAM" id="MobiDB-lite"/>
    </source>
</evidence>
<evidence type="ECO:0000256" key="3">
    <source>
        <dbReference type="ARBA" id="ARBA00022527"/>
    </source>
</evidence>
<dbReference type="EC" id="2.7.11.24" evidence="2 9"/>
<feature type="compositionally biased region" description="Low complexity" evidence="10">
    <location>
        <begin position="366"/>
        <end position="376"/>
    </location>
</feature>
<keyword evidence="13" id="KW-1185">Reference proteome</keyword>
<feature type="compositionally biased region" description="Basic and acidic residues" evidence="10">
    <location>
        <begin position="946"/>
        <end position="966"/>
    </location>
</feature>
<gene>
    <name evidence="12" type="ORF">QCA50_009234</name>
</gene>
<dbReference type="PROSITE" id="PS50011">
    <property type="entry name" value="PROTEIN_KINASE_DOM"/>
    <property type="match status" value="1"/>
</dbReference>
<feature type="region of interest" description="Disordered" evidence="10">
    <location>
        <begin position="356"/>
        <end position="400"/>
    </location>
</feature>
<dbReference type="Proteomes" id="UP001385951">
    <property type="component" value="Unassembled WGS sequence"/>
</dbReference>
<name>A0AAW0GB39_9APHY</name>
<dbReference type="Gene3D" id="3.30.200.20">
    <property type="entry name" value="Phosphorylase Kinase, domain 1"/>
    <property type="match status" value="1"/>
</dbReference>
<dbReference type="PROSITE" id="PS01351">
    <property type="entry name" value="MAPK"/>
    <property type="match status" value="1"/>
</dbReference>
<evidence type="ECO:0000256" key="1">
    <source>
        <dbReference type="ARBA" id="ARBA00001946"/>
    </source>
</evidence>
<accession>A0AAW0GB39</accession>
<dbReference type="GO" id="GO:0051403">
    <property type="term" value="P:stress-activated MAPK cascade"/>
    <property type="evidence" value="ECO:0007669"/>
    <property type="project" value="InterPro"/>
</dbReference>
<dbReference type="Pfam" id="PF08737">
    <property type="entry name" value="Rgp1"/>
    <property type="match status" value="1"/>
</dbReference>
<dbReference type="CDD" id="cd07856">
    <property type="entry name" value="STKc_Sty1_Hog1"/>
    <property type="match status" value="1"/>
</dbReference>
<evidence type="ECO:0000256" key="2">
    <source>
        <dbReference type="ARBA" id="ARBA00012411"/>
    </source>
</evidence>
<dbReference type="InterPro" id="IPR017441">
    <property type="entry name" value="Protein_kinase_ATP_BS"/>
</dbReference>
<keyword evidence="7 8" id="KW-0067">ATP-binding</keyword>
<feature type="compositionally biased region" description="Polar residues" evidence="10">
    <location>
        <begin position="969"/>
        <end position="982"/>
    </location>
</feature>
<keyword evidence="4 9" id="KW-0808">Transferase</keyword>
<dbReference type="InterPro" id="IPR038783">
    <property type="entry name" value="MAPK_Sty1/HOG1"/>
</dbReference>
<protein>
    <recommendedName>
        <fullName evidence="2 9">Mitogen-activated protein kinase</fullName>
        <ecNumber evidence="2 9">2.7.11.24</ecNumber>
    </recommendedName>
</protein>
<keyword evidence="6 9" id="KW-0418">Kinase</keyword>
<feature type="domain" description="Protein kinase" evidence="11">
    <location>
        <begin position="23"/>
        <end position="305"/>
    </location>
</feature>
<comment type="similarity">
    <text evidence="9">Belongs to the protein kinase superfamily. Ser/Thr protein kinase family. MAP kinase subfamily.</text>
</comment>
<reference evidence="12 13" key="1">
    <citation type="submission" date="2022-09" db="EMBL/GenBank/DDBJ databases">
        <authorList>
            <person name="Palmer J.M."/>
        </authorList>
    </citation>
    <scope>NUCLEOTIDE SEQUENCE [LARGE SCALE GENOMIC DNA]</scope>
    <source>
        <strain evidence="12 13">DSM 7382</strain>
    </source>
</reference>
<evidence type="ECO:0000256" key="6">
    <source>
        <dbReference type="ARBA" id="ARBA00022777"/>
    </source>
</evidence>
<keyword evidence="9" id="KW-0460">Magnesium</keyword>
<dbReference type="PROSITE" id="PS00107">
    <property type="entry name" value="PROTEIN_KINASE_ATP"/>
    <property type="match status" value="1"/>
</dbReference>
<comment type="catalytic activity">
    <reaction evidence="9">
        <text>L-threonyl-[protein] + ATP = O-phospho-L-threonyl-[protein] + ADP + H(+)</text>
        <dbReference type="Rhea" id="RHEA:46608"/>
        <dbReference type="Rhea" id="RHEA-COMP:11060"/>
        <dbReference type="Rhea" id="RHEA-COMP:11605"/>
        <dbReference type="ChEBI" id="CHEBI:15378"/>
        <dbReference type="ChEBI" id="CHEBI:30013"/>
        <dbReference type="ChEBI" id="CHEBI:30616"/>
        <dbReference type="ChEBI" id="CHEBI:61977"/>
        <dbReference type="ChEBI" id="CHEBI:456216"/>
        <dbReference type="EC" id="2.7.11.24"/>
    </reaction>
</comment>
<feature type="binding site" evidence="8">
    <location>
        <position position="53"/>
    </location>
    <ligand>
        <name>ATP</name>
        <dbReference type="ChEBI" id="CHEBI:30616"/>
    </ligand>
</feature>
<dbReference type="Gene3D" id="1.10.510.10">
    <property type="entry name" value="Transferase(Phosphotransferase) domain 1"/>
    <property type="match status" value="1"/>
</dbReference>
<proteinExistence type="inferred from homology"/>
<evidence type="ECO:0000256" key="8">
    <source>
        <dbReference type="PROSITE-ProRule" id="PRU10141"/>
    </source>
</evidence>
<feature type="region of interest" description="Disordered" evidence="10">
    <location>
        <begin position="418"/>
        <end position="441"/>
    </location>
</feature>
<dbReference type="Pfam" id="PF00069">
    <property type="entry name" value="Pkinase"/>
    <property type="match status" value="1"/>
</dbReference>
<dbReference type="SUPFAM" id="SSF56112">
    <property type="entry name" value="Protein kinase-like (PK-like)"/>
    <property type="match status" value="1"/>
</dbReference>
<dbReference type="EMBL" id="JASBNA010000013">
    <property type="protein sequence ID" value="KAK7687369.1"/>
    <property type="molecule type" value="Genomic_DNA"/>
</dbReference>
<keyword evidence="5 8" id="KW-0547">Nucleotide-binding</keyword>
<dbReference type="InterPro" id="IPR050117">
    <property type="entry name" value="MAPK"/>
</dbReference>
<evidence type="ECO:0000259" key="11">
    <source>
        <dbReference type="PROSITE" id="PS50011"/>
    </source>
</evidence>
<dbReference type="InterPro" id="IPR000719">
    <property type="entry name" value="Prot_kinase_dom"/>
</dbReference>
<dbReference type="InterPro" id="IPR008271">
    <property type="entry name" value="Ser/Thr_kinase_AS"/>
</dbReference>
<dbReference type="InterPro" id="IPR011009">
    <property type="entry name" value="Kinase-like_dom_sf"/>
</dbReference>
<dbReference type="PANTHER" id="PTHR24055">
    <property type="entry name" value="MITOGEN-ACTIVATED PROTEIN KINASE"/>
    <property type="match status" value="1"/>
</dbReference>
<organism evidence="12 13">
    <name type="scientific">Cerrena zonata</name>
    <dbReference type="NCBI Taxonomy" id="2478898"/>
    <lineage>
        <taxon>Eukaryota</taxon>
        <taxon>Fungi</taxon>
        <taxon>Dikarya</taxon>
        <taxon>Basidiomycota</taxon>
        <taxon>Agaricomycotina</taxon>
        <taxon>Agaricomycetes</taxon>
        <taxon>Polyporales</taxon>
        <taxon>Cerrenaceae</taxon>
        <taxon>Cerrena</taxon>
    </lineage>
</organism>
<evidence type="ECO:0000256" key="4">
    <source>
        <dbReference type="ARBA" id="ARBA00022679"/>
    </source>
</evidence>
<dbReference type="SMART" id="SM00220">
    <property type="entry name" value="S_TKc"/>
    <property type="match status" value="1"/>
</dbReference>
<feature type="compositionally biased region" description="Polar residues" evidence="10">
    <location>
        <begin position="990"/>
        <end position="1001"/>
    </location>
</feature>
<dbReference type="GO" id="GO:0005524">
    <property type="term" value="F:ATP binding"/>
    <property type="evidence" value="ECO:0007669"/>
    <property type="project" value="UniProtKB-UniRule"/>
</dbReference>
<dbReference type="GO" id="GO:0004707">
    <property type="term" value="F:MAP kinase activity"/>
    <property type="evidence" value="ECO:0007669"/>
    <property type="project" value="UniProtKB-EC"/>
</dbReference>
<evidence type="ECO:0000313" key="12">
    <source>
        <dbReference type="EMBL" id="KAK7687369.1"/>
    </source>
</evidence>